<evidence type="ECO:0000256" key="2">
    <source>
        <dbReference type="ARBA" id="ARBA00022723"/>
    </source>
</evidence>
<keyword evidence="5 6" id="KW-0539">Nucleus</keyword>
<keyword evidence="6" id="KW-0808">Transferase</keyword>
<keyword evidence="2 6" id="KW-0479">Metal-binding</keyword>
<keyword evidence="4 6" id="KW-0862">Zinc</keyword>
<keyword evidence="6" id="KW-0175">Coiled coil</keyword>
<keyword evidence="3 6" id="KW-0863">Zinc-finger</keyword>
<evidence type="ECO:0000256" key="4">
    <source>
        <dbReference type="ARBA" id="ARBA00022833"/>
    </source>
</evidence>
<reference evidence="7 8" key="1">
    <citation type="journal article" date="2022" name="Nat. Plants">
        <title>Genomes of leafy and leafless Platanthera orchids illuminate the evolution of mycoheterotrophy.</title>
        <authorList>
            <person name="Li M.H."/>
            <person name="Liu K.W."/>
            <person name="Li Z."/>
            <person name="Lu H.C."/>
            <person name="Ye Q.L."/>
            <person name="Zhang D."/>
            <person name="Wang J.Y."/>
            <person name="Li Y.F."/>
            <person name="Zhong Z.M."/>
            <person name="Liu X."/>
            <person name="Yu X."/>
            <person name="Liu D.K."/>
            <person name="Tu X.D."/>
            <person name="Liu B."/>
            <person name="Hao Y."/>
            <person name="Liao X.Y."/>
            <person name="Jiang Y.T."/>
            <person name="Sun W.H."/>
            <person name="Chen J."/>
            <person name="Chen Y.Q."/>
            <person name="Ai Y."/>
            <person name="Zhai J.W."/>
            <person name="Wu S.S."/>
            <person name="Zhou Z."/>
            <person name="Hsiao Y.Y."/>
            <person name="Wu W.L."/>
            <person name="Chen Y.Y."/>
            <person name="Lin Y.F."/>
            <person name="Hsu J.L."/>
            <person name="Li C.Y."/>
            <person name="Wang Z.W."/>
            <person name="Zhao X."/>
            <person name="Zhong W.Y."/>
            <person name="Ma X.K."/>
            <person name="Ma L."/>
            <person name="Huang J."/>
            <person name="Chen G.Z."/>
            <person name="Huang M.Z."/>
            <person name="Huang L."/>
            <person name="Peng D.H."/>
            <person name="Luo Y.B."/>
            <person name="Zou S.Q."/>
            <person name="Chen S.P."/>
            <person name="Lan S."/>
            <person name="Tsai W.C."/>
            <person name="Van de Peer Y."/>
            <person name="Liu Z.J."/>
        </authorList>
    </citation>
    <scope>NUCLEOTIDE SEQUENCE [LARGE SCALE GENOMIC DNA]</scope>
    <source>
        <strain evidence="7">Lor288</strain>
    </source>
</reference>
<proteinExistence type="inferred from homology"/>
<keyword evidence="8" id="KW-1185">Reference proteome</keyword>
<evidence type="ECO:0000256" key="1">
    <source>
        <dbReference type="ARBA" id="ARBA00004123"/>
    </source>
</evidence>
<keyword evidence="6" id="KW-0833">Ubl conjugation pathway</keyword>
<gene>
    <name evidence="7" type="primary">BRE1A</name>
    <name evidence="7" type="ORF">KSP40_PGU002027</name>
</gene>
<comment type="pathway">
    <text evidence="6">Protein modification; protein ubiquitination.</text>
</comment>
<dbReference type="InterPro" id="IPR013956">
    <property type="entry name" value="E3_ubiquit_lig_Bre1"/>
</dbReference>
<evidence type="ECO:0000256" key="5">
    <source>
        <dbReference type="ARBA" id="ARBA00023242"/>
    </source>
</evidence>
<sequence length="180" mass="20579">MGSAGEPERKRRHFSSISTTAGAAAKNHLLSPYPDDKKVILQLKTREDQVTKLIEGGWQSSVALGNAQRRLPDVQIKSQGLGHSMNETQIQLMKNRFEATELLIELEREIFNKKRIDEGIETMTIKATTQQLQTDGSVLLEKLRQQMREYKGILKCRICRDRQKEVVIAKCYHLFSLNVL</sequence>
<dbReference type="PANTHER" id="PTHR23163:SF0">
    <property type="entry name" value="E3 UBIQUITIN-PROTEIN LIGASE BRE1"/>
    <property type="match status" value="1"/>
</dbReference>
<comment type="subcellular location">
    <subcellularLocation>
        <location evidence="1 6">Nucleus</location>
    </subcellularLocation>
</comment>
<evidence type="ECO:0000256" key="3">
    <source>
        <dbReference type="ARBA" id="ARBA00022771"/>
    </source>
</evidence>
<dbReference type="Proteomes" id="UP001412067">
    <property type="component" value="Unassembled WGS sequence"/>
</dbReference>
<comment type="catalytic activity">
    <reaction evidence="6">
        <text>S-ubiquitinyl-[E2 ubiquitin-conjugating enzyme]-L-cysteine + [acceptor protein]-L-lysine = [E2 ubiquitin-conjugating enzyme]-L-cysteine + N(6)-ubiquitinyl-[acceptor protein]-L-lysine.</text>
        <dbReference type="EC" id="2.3.2.27"/>
    </reaction>
</comment>
<protein>
    <recommendedName>
        <fullName evidence="6">E3 ubiquitin protein ligase</fullName>
        <ecNumber evidence="6">2.3.2.27</ecNumber>
    </recommendedName>
</protein>
<keyword evidence="6" id="KW-0156">Chromatin regulator</keyword>
<organism evidence="7 8">
    <name type="scientific">Platanthera guangdongensis</name>
    <dbReference type="NCBI Taxonomy" id="2320717"/>
    <lineage>
        <taxon>Eukaryota</taxon>
        <taxon>Viridiplantae</taxon>
        <taxon>Streptophyta</taxon>
        <taxon>Embryophyta</taxon>
        <taxon>Tracheophyta</taxon>
        <taxon>Spermatophyta</taxon>
        <taxon>Magnoliopsida</taxon>
        <taxon>Liliopsida</taxon>
        <taxon>Asparagales</taxon>
        <taxon>Orchidaceae</taxon>
        <taxon>Orchidoideae</taxon>
        <taxon>Orchideae</taxon>
        <taxon>Orchidinae</taxon>
        <taxon>Platanthera</taxon>
    </lineage>
</organism>
<comment type="caution">
    <text evidence="7">The sequence shown here is derived from an EMBL/GenBank/DDBJ whole genome shotgun (WGS) entry which is preliminary data.</text>
</comment>
<dbReference type="PANTHER" id="PTHR23163">
    <property type="entry name" value="RING FINGER PROTEIN-RELATED"/>
    <property type="match status" value="1"/>
</dbReference>
<evidence type="ECO:0000256" key="6">
    <source>
        <dbReference type="RuleBase" id="RU365038"/>
    </source>
</evidence>
<comment type="similarity">
    <text evidence="6">Belongs to the BRE1 family.</text>
</comment>
<dbReference type="EMBL" id="JBBWWR010000003">
    <property type="protein sequence ID" value="KAK8969698.1"/>
    <property type="molecule type" value="Genomic_DNA"/>
</dbReference>
<dbReference type="EC" id="2.3.2.27" evidence="6"/>
<evidence type="ECO:0000313" key="7">
    <source>
        <dbReference type="EMBL" id="KAK8969698.1"/>
    </source>
</evidence>
<evidence type="ECO:0000313" key="8">
    <source>
        <dbReference type="Proteomes" id="UP001412067"/>
    </source>
</evidence>
<name>A0ABR2N370_9ASPA</name>
<accession>A0ABR2N370</accession>